<reference evidence="1" key="2">
    <citation type="journal article" date="2015" name="Fish Shellfish Immunol.">
        <title>Early steps in the European eel (Anguilla anguilla)-Vibrio vulnificus interaction in the gills: Role of the RtxA13 toxin.</title>
        <authorList>
            <person name="Callol A."/>
            <person name="Pajuelo D."/>
            <person name="Ebbesson L."/>
            <person name="Teles M."/>
            <person name="MacKenzie S."/>
            <person name="Amaro C."/>
        </authorList>
    </citation>
    <scope>NUCLEOTIDE SEQUENCE</scope>
</reference>
<proteinExistence type="predicted"/>
<evidence type="ECO:0000313" key="1">
    <source>
        <dbReference type="EMBL" id="JAH78197.1"/>
    </source>
</evidence>
<protein>
    <submittedName>
        <fullName evidence="1">Uncharacterized protein</fullName>
    </submittedName>
</protein>
<dbReference type="EMBL" id="GBXM01030380">
    <property type="protein sequence ID" value="JAH78197.1"/>
    <property type="molecule type" value="Transcribed_RNA"/>
</dbReference>
<sequence length="14" mass="1575">MIMAVTVVRVTEII</sequence>
<organism evidence="1">
    <name type="scientific">Anguilla anguilla</name>
    <name type="common">European freshwater eel</name>
    <name type="synonym">Muraena anguilla</name>
    <dbReference type="NCBI Taxonomy" id="7936"/>
    <lineage>
        <taxon>Eukaryota</taxon>
        <taxon>Metazoa</taxon>
        <taxon>Chordata</taxon>
        <taxon>Craniata</taxon>
        <taxon>Vertebrata</taxon>
        <taxon>Euteleostomi</taxon>
        <taxon>Actinopterygii</taxon>
        <taxon>Neopterygii</taxon>
        <taxon>Teleostei</taxon>
        <taxon>Anguilliformes</taxon>
        <taxon>Anguillidae</taxon>
        <taxon>Anguilla</taxon>
    </lineage>
</organism>
<reference evidence="1" key="1">
    <citation type="submission" date="2014-11" db="EMBL/GenBank/DDBJ databases">
        <authorList>
            <person name="Amaro Gonzalez C."/>
        </authorList>
    </citation>
    <scope>NUCLEOTIDE SEQUENCE</scope>
</reference>
<name>A0A0E9VJE2_ANGAN</name>
<accession>A0A0E9VJE2</accession>